<dbReference type="InterPro" id="IPR050563">
    <property type="entry name" value="4-hydroxybenzoyl-CoA_TE"/>
</dbReference>
<dbReference type="AlphaFoldDB" id="A0A225M2A8"/>
<dbReference type="CDD" id="cd00586">
    <property type="entry name" value="4HBT"/>
    <property type="match status" value="1"/>
</dbReference>
<evidence type="ECO:0000256" key="2">
    <source>
        <dbReference type="ARBA" id="ARBA00022801"/>
    </source>
</evidence>
<keyword evidence="4" id="KW-1185">Reference proteome</keyword>
<evidence type="ECO:0000313" key="3">
    <source>
        <dbReference type="EMBL" id="OWT54270.1"/>
    </source>
</evidence>
<evidence type="ECO:0000313" key="4">
    <source>
        <dbReference type="Proteomes" id="UP000214603"/>
    </source>
</evidence>
<dbReference type="PANTHER" id="PTHR31793:SF27">
    <property type="entry name" value="NOVEL THIOESTERASE SUPERFAMILY DOMAIN AND SAPOSIN A-TYPE DOMAIN CONTAINING PROTEIN (0610012H03RIK)"/>
    <property type="match status" value="1"/>
</dbReference>
<accession>A0A225M2A8</accession>
<dbReference type="Proteomes" id="UP000214603">
    <property type="component" value="Unassembled WGS sequence"/>
</dbReference>
<dbReference type="PANTHER" id="PTHR31793">
    <property type="entry name" value="4-HYDROXYBENZOYL-COA THIOESTERASE FAMILY MEMBER"/>
    <property type="match status" value="1"/>
</dbReference>
<sequence>MSRPTPRPRSDFRHFLPIDTRWMDNDVYGHVNNVTYYSYFDTAVNRYLVDAGALDIANSEVIGLVVETGCQYFSSIAFPDRIEAAVCVARLGNSSVRYELGIFREGEPLTAAHGHFVHVYVDRQSRRPVSLPAALRRALEPLVSGDGQETR</sequence>
<comment type="caution">
    <text evidence="3">The sequence shown here is derived from an EMBL/GenBank/DDBJ whole genome shotgun (WGS) entry which is preliminary data.</text>
</comment>
<name>A0A225M2A8_9BURK</name>
<gene>
    <name evidence="3" type="ORF">CEY11_22980</name>
</gene>
<dbReference type="Gene3D" id="3.10.129.10">
    <property type="entry name" value="Hotdog Thioesterase"/>
    <property type="match status" value="1"/>
</dbReference>
<dbReference type="RefSeq" id="WP_088605808.1">
    <property type="nucleotide sequence ID" value="NZ_NJIH01000016.1"/>
</dbReference>
<dbReference type="OrthoDB" id="9799036at2"/>
<organism evidence="3 4">
    <name type="scientific">Candidimonas nitroreducens</name>
    <dbReference type="NCBI Taxonomy" id="683354"/>
    <lineage>
        <taxon>Bacteria</taxon>
        <taxon>Pseudomonadati</taxon>
        <taxon>Pseudomonadota</taxon>
        <taxon>Betaproteobacteria</taxon>
        <taxon>Burkholderiales</taxon>
        <taxon>Alcaligenaceae</taxon>
        <taxon>Candidimonas</taxon>
    </lineage>
</organism>
<reference evidence="4" key="1">
    <citation type="submission" date="2017-06" db="EMBL/GenBank/DDBJ databases">
        <title>Herbaspirillum phytohormonus sp. nov., isolated from the root nodule of Robinia pseudoacacia in lead-zinc mine.</title>
        <authorList>
            <person name="Fan M."/>
            <person name="Lin Y."/>
        </authorList>
    </citation>
    <scope>NUCLEOTIDE SEQUENCE [LARGE SCALE GENOMIC DNA]</scope>
    <source>
        <strain evidence="4">SC-089</strain>
    </source>
</reference>
<keyword evidence="2" id="KW-0378">Hydrolase</keyword>
<comment type="similarity">
    <text evidence="1">Belongs to the 4-hydroxybenzoyl-CoA thioesterase family.</text>
</comment>
<evidence type="ECO:0000256" key="1">
    <source>
        <dbReference type="ARBA" id="ARBA00005953"/>
    </source>
</evidence>
<dbReference type="EMBL" id="NJIH01000016">
    <property type="protein sequence ID" value="OWT54270.1"/>
    <property type="molecule type" value="Genomic_DNA"/>
</dbReference>
<dbReference type="GO" id="GO:0047617">
    <property type="term" value="F:fatty acyl-CoA hydrolase activity"/>
    <property type="evidence" value="ECO:0007669"/>
    <property type="project" value="TreeGrafter"/>
</dbReference>
<proteinExistence type="inferred from homology"/>
<dbReference type="SUPFAM" id="SSF54637">
    <property type="entry name" value="Thioesterase/thiol ester dehydrase-isomerase"/>
    <property type="match status" value="1"/>
</dbReference>
<dbReference type="InterPro" id="IPR029069">
    <property type="entry name" value="HotDog_dom_sf"/>
</dbReference>
<dbReference type="Pfam" id="PF13279">
    <property type="entry name" value="4HBT_2"/>
    <property type="match status" value="1"/>
</dbReference>
<protein>
    <submittedName>
        <fullName evidence="3">Thioesterase</fullName>
    </submittedName>
</protein>